<dbReference type="InterPro" id="IPR003593">
    <property type="entry name" value="AAA+_ATPase"/>
</dbReference>
<dbReference type="SMART" id="SM00382">
    <property type="entry name" value="AAA"/>
    <property type="match status" value="2"/>
</dbReference>
<dbReference type="InterPro" id="IPR027417">
    <property type="entry name" value="P-loop_NTPase"/>
</dbReference>
<dbReference type="Pfam" id="PF00005">
    <property type="entry name" value="ABC_tran"/>
    <property type="match status" value="2"/>
</dbReference>
<dbReference type="PROSITE" id="PS50893">
    <property type="entry name" value="ABC_TRANSPORTER_2"/>
    <property type="match status" value="2"/>
</dbReference>
<dbReference type="PROSITE" id="PS00211">
    <property type="entry name" value="ABC_TRANSPORTER_1"/>
    <property type="match status" value="1"/>
</dbReference>
<dbReference type="Proteomes" id="UP000727506">
    <property type="component" value="Unassembled WGS sequence"/>
</dbReference>
<evidence type="ECO:0000256" key="4">
    <source>
        <dbReference type="ARBA" id="ARBA00022475"/>
    </source>
</evidence>
<dbReference type="InterPro" id="IPR003439">
    <property type="entry name" value="ABC_transporter-like_ATP-bd"/>
</dbReference>
<dbReference type="SUPFAM" id="SSF52540">
    <property type="entry name" value="P-loop containing nucleoside triphosphate hydrolases"/>
    <property type="match status" value="2"/>
</dbReference>
<dbReference type="GO" id="GO:0043190">
    <property type="term" value="C:ATP-binding cassette (ABC) transporter complex"/>
    <property type="evidence" value="ECO:0007669"/>
    <property type="project" value="TreeGrafter"/>
</dbReference>
<dbReference type="PANTHER" id="PTHR43553:SF23">
    <property type="entry name" value="ABC TRANSPORTER ATP-BINDING COMPONENT"/>
    <property type="match status" value="1"/>
</dbReference>
<dbReference type="EMBL" id="JAGZSV010000032">
    <property type="protein sequence ID" value="MBS6940438.1"/>
    <property type="molecule type" value="Genomic_DNA"/>
</dbReference>
<keyword evidence="4" id="KW-1003">Cell membrane</keyword>
<dbReference type="InterPro" id="IPR017871">
    <property type="entry name" value="ABC_transporter-like_CS"/>
</dbReference>
<dbReference type="GO" id="GO:0016887">
    <property type="term" value="F:ATP hydrolysis activity"/>
    <property type="evidence" value="ECO:0007669"/>
    <property type="project" value="InterPro"/>
</dbReference>
<name>A0A943UZG8_9ACTN</name>
<keyword evidence="5" id="KW-0677">Repeat</keyword>
<evidence type="ECO:0000259" key="11">
    <source>
        <dbReference type="PROSITE" id="PS50893"/>
    </source>
</evidence>
<dbReference type="GO" id="GO:0042626">
    <property type="term" value="F:ATPase-coupled transmembrane transporter activity"/>
    <property type="evidence" value="ECO:0007669"/>
    <property type="project" value="TreeGrafter"/>
</dbReference>
<evidence type="ECO:0000313" key="12">
    <source>
        <dbReference type="EMBL" id="MBS6940438.1"/>
    </source>
</evidence>
<feature type="domain" description="ABC transporter" evidence="11">
    <location>
        <begin position="287"/>
        <end position="518"/>
    </location>
</feature>
<dbReference type="CDD" id="cd03225">
    <property type="entry name" value="ABC_cobalt_CbiO_domain1"/>
    <property type="match status" value="1"/>
</dbReference>
<reference evidence="12" key="1">
    <citation type="submission" date="2021-02" db="EMBL/GenBank/DDBJ databases">
        <title>Infant gut strain persistence is associated with maternal origin, phylogeny, and functional potential including surface adhesion and iron acquisition.</title>
        <authorList>
            <person name="Lou Y.C."/>
        </authorList>
    </citation>
    <scope>NUCLEOTIDE SEQUENCE</scope>
    <source>
        <strain evidence="12">L2_039_000G1_dasL2_039_000G1_concoct_11</strain>
    </source>
</reference>
<dbReference type="AlphaFoldDB" id="A0A943UZG8"/>
<evidence type="ECO:0000256" key="1">
    <source>
        <dbReference type="ARBA" id="ARBA00004202"/>
    </source>
</evidence>
<keyword evidence="7 12" id="KW-0067">ATP-binding</keyword>
<comment type="caution">
    <text evidence="12">The sequence shown here is derived from an EMBL/GenBank/DDBJ whole genome shotgun (WGS) entry which is preliminary data.</text>
</comment>
<dbReference type="GO" id="GO:0005524">
    <property type="term" value="F:ATP binding"/>
    <property type="evidence" value="ECO:0007669"/>
    <property type="project" value="UniProtKB-KW"/>
</dbReference>
<evidence type="ECO:0000256" key="3">
    <source>
        <dbReference type="ARBA" id="ARBA00022448"/>
    </source>
</evidence>
<keyword evidence="3" id="KW-0813">Transport</keyword>
<evidence type="ECO:0000256" key="5">
    <source>
        <dbReference type="ARBA" id="ARBA00022737"/>
    </source>
</evidence>
<evidence type="ECO:0000256" key="7">
    <source>
        <dbReference type="ARBA" id="ARBA00022840"/>
    </source>
</evidence>
<sequence length="520" mass="55669">MVKGLSHASAPFAIELEECSFSYKNSARASLDGVSLRVPRGQCVAVTGRSGCGKTTLTRLINALIPAVYEGELRGVVRVMGRPVPDWTMGKLSACVGSVFQNPRSQFVNLDVTSEVAFGCESHGIEREEMVGRVGEAAAALGIKHLLGSSTTALSGGQKQSVILASAYAVHPDIYVLDEPTASLDVRSMRRLAKTVASLKRQGKTVIVSEHRLWWLEGLADRYVMLKDGAVEGDWTAEEFAAIPLSRRNAWGLRAASVAEIDASIPSHILPAAHSRAVLSPGENPVVRMRGVVAGYRNAPAVLDGCDFSLEPGRVVGIVGRNGAGKTTLLRCMAGLSKEKAGSVELGGARLRARKRAGKVYLVMQEPGYQLFGDTVDAELGDACWCARGRGSSECDEGIARMKKALALEKLGERHPLSLSGGERQRLSIAVGLLGHAEAVVFDEPTSGLDYDGMRRIDTQIAQMRERGIGVGIVSHDYEFLCSACDEIVELAGGRIVDRFALNGKTLPKLKRSIGFAQTQ</sequence>
<feature type="domain" description="ABC transporter" evidence="11">
    <location>
        <begin position="14"/>
        <end position="253"/>
    </location>
</feature>
<comment type="similarity">
    <text evidence="2">Belongs to the ABC transporter superfamily.</text>
</comment>
<comment type="function">
    <text evidence="10">Probably part of an ABC transporter complex. Responsible for energy coupling to the transport system.</text>
</comment>
<comment type="subcellular location">
    <subcellularLocation>
        <location evidence="1">Cell membrane</location>
        <topology evidence="1">Peripheral membrane protein</topology>
    </subcellularLocation>
</comment>
<organism evidence="12 13">
    <name type="scientific">Slackia piriformis</name>
    <dbReference type="NCBI Taxonomy" id="626934"/>
    <lineage>
        <taxon>Bacteria</taxon>
        <taxon>Bacillati</taxon>
        <taxon>Actinomycetota</taxon>
        <taxon>Coriobacteriia</taxon>
        <taxon>Eggerthellales</taxon>
        <taxon>Eggerthellaceae</taxon>
        <taxon>Slackia</taxon>
    </lineage>
</organism>
<dbReference type="PANTHER" id="PTHR43553">
    <property type="entry name" value="HEAVY METAL TRANSPORTER"/>
    <property type="match status" value="1"/>
</dbReference>
<proteinExistence type="inferred from homology"/>
<keyword evidence="6" id="KW-0547">Nucleotide-binding</keyword>
<evidence type="ECO:0000256" key="2">
    <source>
        <dbReference type="ARBA" id="ARBA00005417"/>
    </source>
</evidence>
<evidence type="ECO:0000256" key="8">
    <source>
        <dbReference type="ARBA" id="ARBA00022967"/>
    </source>
</evidence>
<gene>
    <name evidence="12" type="ORF">KH142_02955</name>
</gene>
<protein>
    <submittedName>
        <fullName evidence="12">ABC transporter ATP-binding protein</fullName>
    </submittedName>
</protein>
<dbReference type="InterPro" id="IPR050095">
    <property type="entry name" value="ECF_ABC_transporter_ATP-bd"/>
</dbReference>
<keyword evidence="8" id="KW-1278">Translocase</keyword>
<evidence type="ECO:0000256" key="6">
    <source>
        <dbReference type="ARBA" id="ARBA00022741"/>
    </source>
</evidence>
<keyword evidence="9" id="KW-0472">Membrane</keyword>
<accession>A0A943UZG8</accession>
<dbReference type="InterPro" id="IPR015856">
    <property type="entry name" value="ABC_transpr_CbiO/EcfA_su"/>
</dbReference>
<evidence type="ECO:0000256" key="9">
    <source>
        <dbReference type="ARBA" id="ARBA00023136"/>
    </source>
</evidence>
<dbReference type="Gene3D" id="3.40.50.300">
    <property type="entry name" value="P-loop containing nucleotide triphosphate hydrolases"/>
    <property type="match status" value="2"/>
</dbReference>
<evidence type="ECO:0000313" key="13">
    <source>
        <dbReference type="Proteomes" id="UP000727506"/>
    </source>
</evidence>
<evidence type="ECO:0000256" key="10">
    <source>
        <dbReference type="ARBA" id="ARBA00025157"/>
    </source>
</evidence>